<evidence type="ECO:0000313" key="1">
    <source>
        <dbReference type="EMBL" id="SPJ32675.1"/>
    </source>
</evidence>
<name>A0A2R8CIF2_9GAMM</name>
<sequence length="53" mass="6008">MIDQNMTDVSTNQIRQTPTFFVNGESLDPFGMQELIDAVESEIEEISEEEDGQ</sequence>
<evidence type="ECO:0000313" key="2">
    <source>
        <dbReference type="Proteomes" id="UP000244934"/>
    </source>
</evidence>
<evidence type="ECO:0008006" key="3">
    <source>
        <dbReference type="Google" id="ProtNLM"/>
    </source>
</evidence>
<dbReference type="AlphaFoldDB" id="A0A2R8CIF2"/>
<dbReference type="Proteomes" id="UP000244934">
    <property type="component" value="Unassembled WGS sequence"/>
</dbReference>
<organism evidence="1 2">
    <name type="scientific">Kushneria phyllosphaerae</name>
    <dbReference type="NCBI Taxonomy" id="2100822"/>
    <lineage>
        <taxon>Bacteria</taxon>
        <taxon>Pseudomonadati</taxon>
        <taxon>Pseudomonadota</taxon>
        <taxon>Gammaproteobacteria</taxon>
        <taxon>Oceanospirillales</taxon>
        <taxon>Halomonadaceae</taxon>
        <taxon>Kushneria</taxon>
    </lineage>
</organism>
<keyword evidence="2" id="KW-1185">Reference proteome</keyword>
<protein>
    <recommendedName>
        <fullName evidence="3">Thioredoxin-like fold domain-containing protein</fullName>
    </recommendedName>
</protein>
<reference evidence="2" key="1">
    <citation type="submission" date="2018-03" db="EMBL/GenBank/DDBJ databases">
        <authorList>
            <person name="Navarro De La Torre S."/>
        </authorList>
    </citation>
    <scope>NUCLEOTIDE SEQUENCE [LARGE SCALE GENOMIC DNA]</scope>
    <source>
        <strain evidence="2">EAod3</strain>
    </source>
</reference>
<proteinExistence type="predicted"/>
<accession>A0A2R8CIF2</accession>
<dbReference type="EMBL" id="ONZI01000001">
    <property type="protein sequence ID" value="SPJ32675.1"/>
    <property type="molecule type" value="Genomic_DNA"/>
</dbReference>
<dbReference type="Gene3D" id="3.40.30.10">
    <property type="entry name" value="Glutaredoxin"/>
    <property type="match status" value="1"/>
</dbReference>
<gene>
    <name evidence="1" type="ORF">KSP9073_00676</name>
</gene>